<name>A0A0N5BLP4_STREA</name>
<proteinExistence type="predicted"/>
<reference evidence="2" key="1">
    <citation type="submission" date="2017-02" db="UniProtKB">
        <authorList>
            <consortium name="WormBaseParasite"/>
        </authorList>
    </citation>
    <scope>IDENTIFICATION</scope>
</reference>
<organism evidence="1 2">
    <name type="scientific">Strongyloides papillosus</name>
    <name type="common">Intestinal threadworm</name>
    <dbReference type="NCBI Taxonomy" id="174720"/>
    <lineage>
        <taxon>Eukaryota</taxon>
        <taxon>Metazoa</taxon>
        <taxon>Ecdysozoa</taxon>
        <taxon>Nematoda</taxon>
        <taxon>Chromadorea</taxon>
        <taxon>Rhabditida</taxon>
        <taxon>Tylenchina</taxon>
        <taxon>Panagrolaimomorpha</taxon>
        <taxon>Strongyloidoidea</taxon>
        <taxon>Strongyloididae</taxon>
        <taxon>Strongyloides</taxon>
    </lineage>
</organism>
<dbReference type="AlphaFoldDB" id="A0A0N5BLP4"/>
<keyword evidence="1" id="KW-1185">Reference proteome</keyword>
<evidence type="ECO:0000313" key="1">
    <source>
        <dbReference type="Proteomes" id="UP000046392"/>
    </source>
</evidence>
<evidence type="ECO:0000313" key="2">
    <source>
        <dbReference type="WBParaSite" id="SPAL_0000683900.1"/>
    </source>
</evidence>
<dbReference type="WBParaSite" id="SPAL_0000683900.1">
    <property type="protein sequence ID" value="SPAL_0000683900.1"/>
    <property type="gene ID" value="SPAL_0000683900"/>
</dbReference>
<protein>
    <submittedName>
        <fullName evidence="2">Dynactin subunit 6</fullName>
    </submittedName>
</protein>
<dbReference type="Proteomes" id="UP000046392">
    <property type="component" value="Unplaced"/>
</dbReference>
<sequence length="242" mass="27301">MAVTIDFQDIFLIVFHREMRSQLQDVVVVGEIEYMIKREFLIQSAYCGSELMNRQVIAQGNYMEPGKCVVKTDVLKEQRVIHYGGQEVVSLKSALSLHRIVAQERIYTQLNDIRNTDTFDESLSGNVIVYPSFDEPKDVIRENLLTNISVQSDQNDNESALSITICKSPPLLSSDANYQLPTTSPQDSSDLSEEIYPPVNGVEEKNNSFFSNYQDSILASLIKESDNEKEDGSLYGEPSNIN</sequence>
<accession>A0A0N5BLP4</accession>